<feature type="transmembrane region" description="Helical" evidence="1">
    <location>
        <begin position="71"/>
        <end position="93"/>
    </location>
</feature>
<feature type="transmembrane region" description="Helical" evidence="1">
    <location>
        <begin position="32"/>
        <end position="51"/>
    </location>
</feature>
<protein>
    <submittedName>
        <fullName evidence="2">Uncharacterized protein</fullName>
    </submittedName>
</protein>
<comment type="caution">
    <text evidence="2">The sequence shown here is derived from an EMBL/GenBank/DDBJ whole genome shotgun (WGS) entry which is preliminary data.</text>
</comment>
<dbReference type="Proteomes" id="UP000325313">
    <property type="component" value="Unassembled WGS sequence"/>
</dbReference>
<sequence>MCHLAAFIYITGLCETTSLPTFRKDIKENKPLFYGLLVAAAVASCGATNFVPEANGWLQLVDMPTSFQMQLCIVMCMDFRSAMLVELIVKFLFSDVRLKGMVIKGIER</sequence>
<dbReference type="AlphaFoldDB" id="A0A5B0PEQ3"/>
<evidence type="ECO:0000256" key="1">
    <source>
        <dbReference type="SAM" id="Phobius"/>
    </source>
</evidence>
<evidence type="ECO:0000313" key="3">
    <source>
        <dbReference type="Proteomes" id="UP000325313"/>
    </source>
</evidence>
<organism evidence="2 3">
    <name type="scientific">Puccinia graminis f. sp. tritici</name>
    <dbReference type="NCBI Taxonomy" id="56615"/>
    <lineage>
        <taxon>Eukaryota</taxon>
        <taxon>Fungi</taxon>
        <taxon>Dikarya</taxon>
        <taxon>Basidiomycota</taxon>
        <taxon>Pucciniomycotina</taxon>
        <taxon>Pucciniomycetes</taxon>
        <taxon>Pucciniales</taxon>
        <taxon>Pucciniaceae</taxon>
        <taxon>Puccinia</taxon>
    </lineage>
</organism>
<keyword evidence="1" id="KW-0472">Membrane</keyword>
<keyword evidence="1" id="KW-1133">Transmembrane helix</keyword>
<keyword evidence="1" id="KW-0812">Transmembrane</keyword>
<dbReference type="EMBL" id="VDEP01000345">
    <property type="protein sequence ID" value="KAA1098878.1"/>
    <property type="molecule type" value="Genomic_DNA"/>
</dbReference>
<accession>A0A5B0PEQ3</accession>
<evidence type="ECO:0000313" key="2">
    <source>
        <dbReference type="EMBL" id="KAA1098878.1"/>
    </source>
</evidence>
<gene>
    <name evidence="2" type="ORF">PGTUg99_018782</name>
</gene>
<proteinExistence type="predicted"/>
<name>A0A5B0PEQ3_PUCGR</name>
<reference evidence="2 3" key="1">
    <citation type="submission" date="2019-05" db="EMBL/GenBank/DDBJ databases">
        <title>Emergence of the Ug99 lineage of the wheat stem rust pathogen through somatic hybridization.</title>
        <authorList>
            <person name="Li F."/>
            <person name="Upadhyaya N.M."/>
            <person name="Sperschneider J."/>
            <person name="Matny O."/>
            <person name="Nguyen-Phuc H."/>
            <person name="Mago R."/>
            <person name="Raley C."/>
            <person name="Miller M.E."/>
            <person name="Silverstein K.A.T."/>
            <person name="Henningsen E."/>
            <person name="Hirsch C.D."/>
            <person name="Visser B."/>
            <person name="Pretorius Z.A."/>
            <person name="Steffenson B.J."/>
            <person name="Schwessinger B."/>
            <person name="Dodds P.N."/>
            <person name="Figueroa M."/>
        </authorList>
    </citation>
    <scope>NUCLEOTIDE SEQUENCE [LARGE SCALE GENOMIC DNA]</scope>
    <source>
        <strain evidence="2 3">Ug99</strain>
    </source>
</reference>